<proteinExistence type="predicted"/>
<dbReference type="Proteomes" id="UP000242687">
    <property type="component" value="Unassembled WGS sequence"/>
</dbReference>
<name>A0A2H9VRJ6_9SPHI</name>
<dbReference type="Pfam" id="PF13715">
    <property type="entry name" value="CarbopepD_reg_2"/>
    <property type="match status" value="1"/>
</dbReference>
<feature type="signal peptide" evidence="1">
    <location>
        <begin position="1"/>
        <end position="19"/>
    </location>
</feature>
<gene>
    <name evidence="2" type="ORF">CLV57_0424</name>
</gene>
<feature type="chain" id="PRO_5014131843" evidence="1">
    <location>
        <begin position="20"/>
        <end position="829"/>
    </location>
</feature>
<dbReference type="GO" id="GO:0004180">
    <property type="term" value="F:carboxypeptidase activity"/>
    <property type="evidence" value="ECO:0007669"/>
    <property type="project" value="UniProtKB-KW"/>
</dbReference>
<organism evidence="2 3">
    <name type="scientific">Mucilaginibacter auburnensis</name>
    <dbReference type="NCBI Taxonomy" id="1457233"/>
    <lineage>
        <taxon>Bacteria</taxon>
        <taxon>Pseudomonadati</taxon>
        <taxon>Bacteroidota</taxon>
        <taxon>Sphingobacteriia</taxon>
        <taxon>Sphingobacteriales</taxon>
        <taxon>Sphingobacteriaceae</taxon>
        <taxon>Mucilaginibacter</taxon>
    </lineage>
</organism>
<keyword evidence="2" id="KW-0121">Carboxypeptidase</keyword>
<dbReference type="InterPro" id="IPR008969">
    <property type="entry name" value="CarboxyPept-like_regulatory"/>
</dbReference>
<reference evidence="2 3" key="1">
    <citation type="submission" date="2017-11" db="EMBL/GenBank/DDBJ databases">
        <title>Genomic Encyclopedia of Archaeal and Bacterial Type Strains, Phase II (KMG-II): From Individual Species to Whole Genera.</title>
        <authorList>
            <person name="Goeker M."/>
        </authorList>
    </citation>
    <scope>NUCLEOTIDE SEQUENCE [LARGE SCALE GENOMIC DNA]</scope>
    <source>
        <strain evidence="2 3">DSM 28175</strain>
    </source>
</reference>
<evidence type="ECO:0000313" key="2">
    <source>
        <dbReference type="EMBL" id="PJJ83442.1"/>
    </source>
</evidence>
<dbReference type="OrthoDB" id="983143at2"/>
<evidence type="ECO:0000256" key="1">
    <source>
        <dbReference type="SAM" id="SignalP"/>
    </source>
</evidence>
<dbReference type="AlphaFoldDB" id="A0A2H9VRJ6"/>
<dbReference type="EMBL" id="PGFJ01000001">
    <property type="protein sequence ID" value="PJJ83442.1"/>
    <property type="molecule type" value="Genomic_DNA"/>
</dbReference>
<dbReference type="Pfam" id="PF18939">
    <property type="entry name" value="DUF5686"/>
    <property type="match status" value="1"/>
</dbReference>
<accession>A0A2H9VRJ6</accession>
<dbReference type="Gene3D" id="2.50.20.10">
    <property type="entry name" value="Lipoprotein localisation LolA/LolB/LppX"/>
    <property type="match status" value="1"/>
</dbReference>
<comment type="caution">
    <text evidence="2">The sequence shown here is derived from an EMBL/GenBank/DDBJ whole genome shotgun (WGS) entry which is preliminary data.</text>
</comment>
<dbReference type="RefSeq" id="WP_100339702.1">
    <property type="nucleotide sequence ID" value="NZ_PGFJ01000001.1"/>
</dbReference>
<evidence type="ECO:0000313" key="3">
    <source>
        <dbReference type="Proteomes" id="UP000242687"/>
    </source>
</evidence>
<dbReference type="InterPro" id="IPR043741">
    <property type="entry name" value="DUF5686"/>
</dbReference>
<keyword evidence="2" id="KW-0645">Protease</keyword>
<dbReference type="Gene3D" id="2.60.40.1120">
    <property type="entry name" value="Carboxypeptidase-like, regulatory domain"/>
    <property type="match status" value="1"/>
</dbReference>
<keyword evidence="3" id="KW-1185">Reference proteome</keyword>
<protein>
    <submittedName>
        <fullName evidence="2">Carboxypeptidase-like protein</fullName>
    </submittedName>
</protein>
<dbReference type="SUPFAM" id="SSF49464">
    <property type="entry name" value="Carboxypeptidase regulatory domain-like"/>
    <property type="match status" value="1"/>
</dbReference>
<sequence>MAKRLLIFLFFSVAFLCKASGQQFVLSGRVVDEQNKPVAFVSIYIRNSTYGTTTNEEGNYQLKLNPGNYRIMYRFVGYKEQVQNVTIGNADQRVNVKLEKEVYQPRAISQRARRGQDTSAMNIMRKVIDKRQYYLNELDSYSCSVYIKGVQKLIEAPNSLMRSGVSNVLSLDSNGKGLLYQSEMLSTFTSARPNKIKEETIAQRMAGVTPAFSYSKASDLQANFYNNVFAVQGLSSRGFVSPIASYAFSYYNYRLVGTAVSGGKTISKIELLPKHKYDPVFRGHIYVVEGDWRLYSVDLMLTDDANFLNLVDTMRISQQYVPIRDSTWMPSSIEYAYSGNVFGFKFEGYYIGLYNNYKFDLKIPDDYFTGEVLHIDTAANLKPTVYWNSQRPVPLTRDEGIDSRKRDSILAIQSTNAYLDSVQRSNNQLSILPYLVFGHTIVHRNAKDTLYIHPFRESFFYNTVEGFGTNLRVRYSKTFDDFSSYSISPAVRYGFGNKLFSANVRSSYTYDLFNAGIFTFDIGSDVLDLNNVATRSLFFNTLSTLLSERNFVKYYRSKFANFGWQREVANGIRLNVGLGYSDRTQLFNTSYYTIFNNKNRDFTSNNPLAPESAPASDRSVLFPQHQALTLNVSARFTFDQPFITRPTGRVFLQSRFPVLTVNYRKAISGILGADANYDFASVTATQDRIRIGLSGYSSFKLAAGTFLSKKTLYFPDFYHFIGNQGTTFDPTDVGSFHFLPFYTYSANSTFLEAHYQHNFSGSILRRVPFVRKLKLEEIVGVNYLTERNNKNYSELYIGIQRLIFRVDYGVSFIGNQRYLQGFRIFYGIR</sequence>
<keyword evidence="1" id="KW-0732">Signal</keyword>
<keyword evidence="2" id="KW-0378">Hydrolase</keyword>